<keyword evidence="3" id="KW-1185">Reference proteome</keyword>
<proteinExistence type="predicted"/>
<reference evidence="2 3" key="1">
    <citation type="journal article" date="2020" name="Nature">
        <title>Six reference-quality genomes reveal evolution of bat adaptations.</title>
        <authorList>
            <person name="Jebb D."/>
            <person name="Huang Z."/>
            <person name="Pippel M."/>
            <person name="Hughes G.M."/>
            <person name="Lavrichenko K."/>
            <person name="Devanna P."/>
            <person name="Winkler S."/>
            <person name="Jermiin L.S."/>
            <person name="Skirmuntt E.C."/>
            <person name="Katzourakis A."/>
            <person name="Burkitt-Gray L."/>
            <person name="Ray D.A."/>
            <person name="Sullivan K.A.M."/>
            <person name="Roscito J.G."/>
            <person name="Kirilenko B.M."/>
            <person name="Davalos L.M."/>
            <person name="Corthals A.P."/>
            <person name="Power M.L."/>
            <person name="Jones G."/>
            <person name="Ransome R.D."/>
            <person name="Dechmann D.K.N."/>
            <person name="Locatelli A.G."/>
            <person name="Puechmaille S.J."/>
            <person name="Fedrigo O."/>
            <person name="Jarvis E.D."/>
            <person name="Hiller M."/>
            <person name="Vernes S.C."/>
            <person name="Myers E.W."/>
            <person name="Teeling E.C."/>
        </authorList>
    </citation>
    <scope>NUCLEOTIDE SEQUENCE [LARGE SCALE GENOMIC DNA]</scope>
    <source>
        <strain evidence="2">MRouAeg1</strain>
        <tissue evidence="2">Muscle</tissue>
    </source>
</reference>
<dbReference type="Proteomes" id="UP000593571">
    <property type="component" value="Unassembled WGS sequence"/>
</dbReference>
<organism evidence="2 3">
    <name type="scientific">Rousettus aegyptiacus</name>
    <name type="common">Egyptian fruit bat</name>
    <name type="synonym">Pteropus aegyptiacus</name>
    <dbReference type="NCBI Taxonomy" id="9407"/>
    <lineage>
        <taxon>Eukaryota</taxon>
        <taxon>Metazoa</taxon>
        <taxon>Chordata</taxon>
        <taxon>Craniata</taxon>
        <taxon>Vertebrata</taxon>
        <taxon>Euteleostomi</taxon>
        <taxon>Mammalia</taxon>
        <taxon>Eutheria</taxon>
        <taxon>Laurasiatheria</taxon>
        <taxon>Chiroptera</taxon>
        <taxon>Yinpterochiroptera</taxon>
        <taxon>Pteropodoidea</taxon>
        <taxon>Pteropodidae</taxon>
        <taxon>Rousettinae</taxon>
        <taxon>Rousettus</taxon>
    </lineage>
</organism>
<comment type="caution">
    <text evidence="2">The sequence shown here is derived from an EMBL/GenBank/DDBJ whole genome shotgun (WGS) entry which is preliminary data.</text>
</comment>
<dbReference type="AlphaFoldDB" id="A0A7J8B713"/>
<name>A0A7J8B713_ROUAE</name>
<evidence type="ECO:0000313" key="2">
    <source>
        <dbReference type="EMBL" id="KAF6394484.1"/>
    </source>
</evidence>
<accession>A0A7J8B713</accession>
<dbReference type="EMBL" id="JACASE010000020">
    <property type="protein sequence ID" value="KAF6394484.1"/>
    <property type="molecule type" value="Genomic_DNA"/>
</dbReference>
<evidence type="ECO:0000256" key="1">
    <source>
        <dbReference type="SAM" id="MobiDB-lite"/>
    </source>
</evidence>
<evidence type="ECO:0000313" key="3">
    <source>
        <dbReference type="Proteomes" id="UP000593571"/>
    </source>
</evidence>
<gene>
    <name evidence="2" type="ORF">HJG63_010438</name>
</gene>
<sequence length="162" mass="17011">MSDQALGSHTAPAFLIVTHIPATRELGSVQLSRTGASGGVGTERSRLRVRRHKGPRNGYVQNGRVISVNALPGVRASPSHLCVAPGTPSCRGPLSPAARAERSAAQRGFCWPSAGRRPALGLPPRARALSSQPLLTHTPLKQDTSDLVGNSSAHQNSPITKH</sequence>
<protein>
    <submittedName>
        <fullName evidence="2">Uncharacterized protein</fullName>
    </submittedName>
</protein>
<feature type="region of interest" description="Disordered" evidence="1">
    <location>
        <begin position="139"/>
        <end position="162"/>
    </location>
</feature>